<reference evidence="2 3" key="1">
    <citation type="submission" date="2020-04" db="EMBL/GenBank/DDBJ databases">
        <authorList>
            <person name="De Canck E."/>
        </authorList>
    </citation>
    <scope>NUCLEOTIDE SEQUENCE [LARGE SCALE GENOMIC DNA]</scope>
    <source>
        <strain evidence="2 3">LMG 27177</strain>
    </source>
</reference>
<dbReference type="GO" id="GO:0003677">
    <property type="term" value="F:DNA binding"/>
    <property type="evidence" value="ECO:0007669"/>
    <property type="project" value="InterPro"/>
</dbReference>
<gene>
    <name evidence="2" type="ORF">LMG27177_06840</name>
</gene>
<evidence type="ECO:0000313" key="2">
    <source>
        <dbReference type="EMBL" id="CAB3809589.1"/>
    </source>
</evidence>
<dbReference type="RefSeq" id="WP_175165864.1">
    <property type="nucleotide sequence ID" value="NZ_CADIKI010000030.1"/>
</dbReference>
<organism evidence="2 3">
    <name type="scientific">Paraburkholderia fynbosensis</name>
    <dbReference type="NCBI Taxonomy" id="1200993"/>
    <lineage>
        <taxon>Bacteria</taxon>
        <taxon>Pseudomonadati</taxon>
        <taxon>Pseudomonadota</taxon>
        <taxon>Betaproteobacteria</taxon>
        <taxon>Burkholderiales</taxon>
        <taxon>Burkholderiaceae</taxon>
        <taxon>Paraburkholderia</taxon>
    </lineage>
</organism>
<evidence type="ECO:0000259" key="1">
    <source>
        <dbReference type="Pfam" id="PF00816"/>
    </source>
</evidence>
<dbReference type="AlphaFoldDB" id="A0A6J5H0I1"/>
<name>A0A6J5H0I1_9BURK</name>
<sequence length="89" mass="10627">MAPTYREVKEHIRELEREAEILRREELREVIADMRRAIRKYGITPDQLFGPDLSDLVRYRDPETGKTWNGFGRPPNWIRGKDRAAFRVD</sequence>
<dbReference type="Pfam" id="PF00816">
    <property type="entry name" value="Histone_HNS"/>
    <property type="match status" value="1"/>
</dbReference>
<dbReference type="Gene3D" id="4.10.430.30">
    <property type="match status" value="1"/>
</dbReference>
<dbReference type="InterPro" id="IPR027444">
    <property type="entry name" value="H-NS_C_dom"/>
</dbReference>
<accession>A0A6J5H0I1</accession>
<protein>
    <recommendedName>
        <fullName evidence="1">DNA-binding protein H-NS-like C-terminal domain-containing protein</fullName>
    </recommendedName>
</protein>
<feature type="domain" description="DNA-binding protein H-NS-like C-terminal" evidence="1">
    <location>
        <begin position="58"/>
        <end position="88"/>
    </location>
</feature>
<evidence type="ECO:0000313" key="3">
    <source>
        <dbReference type="Proteomes" id="UP000494252"/>
    </source>
</evidence>
<keyword evidence="3" id="KW-1185">Reference proteome</keyword>
<dbReference type="SUPFAM" id="SSF81273">
    <property type="entry name" value="H-NS histone-like proteins"/>
    <property type="match status" value="1"/>
</dbReference>
<dbReference type="EMBL" id="CADIKI010000030">
    <property type="protein sequence ID" value="CAB3809589.1"/>
    <property type="molecule type" value="Genomic_DNA"/>
</dbReference>
<proteinExistence type="predicted"/>
<dbReference type="Proteomes" id="UP000494252">
    <property type="component" value="Unassembled WGS sequence"/>
</dbReference>